<dbReference type="InterPro" id="IPR014031">
    <property type="entry name" value="Ketoacyl_synth_C"/>
</dbReference>
<dbReference type="Pfam" id="PF02801">
    <property type="entry name" value="Ketoacyl-synt_C"/>
    <property type="match status" value="1"/>
</dbReference>
<dbReference type="InterPro" id="IPR016039">
    <property type="entry name" value="Thiolase-like"/>
</dbReference>
<evidence type="ECO:0000259" key="2">
    <source>
        <dbReference type="Pfam" id="PF02801"/>
    </source>
</evidence>
<accession>A0A537K8X5</accession>
<dbReference type="PANTHER" id="PTHR11712">
    <property type="entry name" value="POLYKETIDE SYNTHASE-RELATED"/>
    <property type="match status" value="1"/>
</dbReference>
<comment type="caution">
    <text evidence="3">The sequence shown here is derived from an EMBL/GenBank/DDBJ whole genome shotgun (WGS) entry which is preliminary data.</text>
</comment>
<dbReference type="GO" id="GO:0005829">
    <property type="term" value="C:cytosol"/>
    <property type="evidence" value="ECO:0007669"/>
    <property type="project" value="TreeGrafter"/>
</dbReference>
<evidence type="ECO:0000256" key="1">
    <source>
        <dbReference type="ARBA" id="ARBA00022679"/>
    </source>
</evidence>
<keyword evidence="1" id="KW-0808">Transferase</keyword>
<dbReference type="EMBL" id="VBAK01000076">
    <property type="protein sequence ID" value="TMI91976.1"/>
    <property type="molecule type" value="Genomic_DNA"/>
</dbReference>
<dbReference type="Gene3D" id="3.40.47.10">
    <property type="match status" value="1"/>
</dbReference>
<proteinExistence type="predicted"/>
<dbReference type="GO" id="GO:0006633">
    <property type="term" value="P:fatty acid biosynthetic process"/>
    <property type="evidence" value="ECO:0007669"/>
    <property type="project" value="TreeGrafter"/>
</dbReference>
<evidence type="ECO:0000313" key="4">
    <source>
        <dbReference type="Proteomes" id="UP000318509"/>
    </source>
</evidence>
<dbReference type="SUPFAM" id="SSF53901">
    <property type="entry name" value="Thiolase-like"/>
    <property type="match status" value="1"/>
</dbReference>
<protein>
    <submittedName>
        <fullName evidence="3">Beta-ketoacyl-ACP synthase II</fullName>
    </submittedName>
</protein>
<name>A0A537K8X5_9BACT</name>
<organism evidence="3 4">
    <name type="scientific">Candidatus Segetimicrobium genomatis</name>
    <dbReference type="NCBI Taxonomy" id="2569760"/>
    <lineage>
        <taxon>Bacteria</taxon>
        <taxon>Bacillati</taxon>
        <taxon>Candidatus Sysuimicrobiota</taxon>
        <taxon>Candidatus Sysuimicrobiia</taxon>
        <taxon>Candidatus Sysuimicrobiales</taxon>
        <taxon>Candidatus Segetimicrobiaceae</taxon>
        <taxon>Candidatus Segetimicrobium</taxon>
    </lineage>
</organism>
<sequence>IGHVMGAAGALEAIATVLSLRDQKVPPTLNVAAPDPELPLNLVCGEARMAAIEHALSNSFGFGGCNGAVIFSRVNADPGTDP</sequence>
<reference evidence="3 4" key="1">
    <citation type="journal article" date="2019" name="Nat. Microbiol.">
        <title>Mediterranean grassland soil C-N compound turnover is dependent on rainfall and depth, and is mediated by genomically divergent microorganisms.</title>
        <authorList>
            <person name="Diamond S."/>
            <person name="Andeer P.F."/>
            <person name="Li Z."/>
            <person name="Crits-Christoph A."/>
            <person name="Burstein D."/>
            <person name="Anantharaman K."/>
            <person name="Lane K.R."/>
            <person name="Thomas B.C."/>
            <person name="Pan C."/>
            <person name="Northen T.R."/>
            <person name="Banfield J.F."/>
        </authorList>
    </citation>
    <scope>NUCLEOTIDE SEQUENCE [LARGE SCALE GENOMIC DNA]</scope>
    <source>
        <strain evidence="3">NP_3</strain>
    </source>
</reference>
<feature type="non-terminal residue" evidence="3">
    <location>
        <position position="1"/>
    </location>
</feature>
<dbReference type="PANTHER" id="PTHR11712:SF321">
    <property type="entry name" value="3-OXOACYL-[ACYL-CARRIER-PROTEIN] SYNTHASE 2"/>
    <property type="match status" value="1"/>
</dbReference>
<gene>
    <name evidence="3" type="ORF">E6H00_03275</name>
</gene>
<dbReference type="InterPro" id="IPR000794">
    <property type="entry name" value="Beta-ketoacyl_synthase"/>
</dbReference>
<evidence type="ECO:0000313" key="3">
    <source>
        <dbReference type="EMBL" id="TMI91976.1"/>
    </source>
</evidence>
<dbReference type="AlphaFoldDB" id="A0A537K8X5"/>
<dbReference type="Proteomes" id="UP000318509">
    <property type="component" value="Unassembled WGS sequence"/>
</dbReference>
<feature type="domain" description="Beta-ketoacyl synthase C-terminal" evidence="2">
    <location>
        <begin position="1"/>
        <end position="31"/>
    </location>
</feature>
<dbReference type="GO" id="GO:0004315">
    <property type="term" value="F:3-oxoacyl-[acyl-carrier-protein] synthase activity"/>
    <property type="evidence" value="ECO:0007669"/>
    <property type="project" value="TreeGrafter"/>
</dbReference>